<feature type="region of interest" description="Disordered" evidence="2">
    <location>
        <begin position="1"/>
        <end position="31"/>
    </location>
</feature>
<evidence type="ECO:0000259" key="4">
    <source>
        <dbReference type="SMART" id="SM01293"/>
    </source>
</evidence>
<evidence type="ECO:0000313" key="6">
    <source>
        <dbReference type="Proteomes" id="UP000774326"/>
    </source>
</evidence>
<reference evidence="5" key="1">
    <citation type="journal article" date="2021" name="Open Biol.">
        <title>Shared evolutionary footprints suggest mitochondrial oxidative damage underlies multiple complex I losses in fungi.</title>
        <authorList>
            <person name="Schikora-Tamarit M.A."/>
            <person name="Marcet-Houben M."/>
            <person name="Nosek J."/>
            <person name="Gabaldon T."/>
        </authorList>
    </citation>
    <scope>NUCLEOTIDE SEQUENCE</scope>
    <source>
        <strain evidence="5">CBS2887</strain>
    </source>
</reference>
<dbReference type="SMART" id="SM01293">
    <property type="entry name" value="DUF3402"/>
    <property type="match status" value="1"/>
</dbReference>
<name>A0A9P8Q8J1_WICPI</name>
<dbReference type="InterPro" id="IPR040185">
    <property type="entry name" value="Far11/STRP"/>
</dbReference>
<evidence type="ECO:0000259" key="3">
    <source>
        <dbReference type="SMART" id="SM01292"/>
    </source>
</evidence>
<dbReference type="Proteomes" id="UP000774326">
    <property type="component" value="Unassembled WGS sequence"/>
</dbReference>
<comment type="caution">
    <text evidence="5">The sequence shown here is derived from an EMBL/GenBank/DDBJ whole genome shotgun (WGS) entry which is preliminary data.</text>
</comment>
<reference evidence="5" key="2">
    <citation type="submission" date="2021-01" db="EMBL/GenBank/DDBJ databases">
        <authorList>
            <person name="Schikora-Tamarit M.A."/>
        </authorList>
    </citation>
    <scope>NUCLEOTIDE SEQUENCE</scope>
    <source>
        <strain evidence="5">CBS2887</strain>
    </source>
</reference>
<dbReference type="AlphaFoldDB" id="A0A9P8Q8J1"/>
<sequence length="853" mass="98352">MTQDQNNLPNELANLFPNTQDDDEENNAQDQQIQIEEYEAYENRNEENEDEDDDIDNLNIDEVEKVDNNLRVDEDFQNSLNERINELSMKDNTHSLLSISRPSVKYQYDDKINLKDDLNEWFSSDEAMKLAEFKQVFFNHFPLECSFNDLDHEEKVEIISQIGQSLMYQSVAMRLDMLKCLLYVSLGAFEGQLVESPENIKKNVNIIITTGLINPFLVVMKDKFNQLKTHNDQIVANSYNLFLSASVIYVCIVSKLDSYNQDPNDEDIGFKATLDACNFLDFLTKSIGSWRWNAKASLRIRNIIILFTKTFQYIIGDLSHKKQTKAYLRTKFGIRKETDENKLTNSPIEYHVFRQELIARYPSYIPPLSKLPMESLENPKSVLQYITNPKSLSMNTTLHKHHNPPAPPPALHIATPVPSPPLSPQNTGGPNNRPLKNKRSFQTNTNYPFIFPVENNCSDEVPVSIKEATELFNSRVVEKLSLKQLWNEGDLFVRQERRLADGMADVPQTFQGAHRGGQYLDDMFEYFHEVDEENQKFINSLNRVEEYYKDTLPNLVSVAHVFIEILNNSKDDCVQIENGLTEGTLVGKQLEIFTAKQILVKNIAYVIRLMLEWFKVSHVLKFEYFSSLLHDSNFIEVALHPFRESSINERINYIRNNPPLVRYKQSIWATRANPVLSRPSSSSSTASASTCTLPDTTYLFTEINLLTILTHITLKKSHRLTVLLTNDKDPSDVFHNILAVYNPHLWPPVLHMIKTLASISGKKWKSNNMDLISLVYLHLKMELSDNWLMGRDLEKEANEGISQEVALRALVKFYNERKYPFNNENLELGDQEDLEGLASQETPLDPSLRRKAL</sequence>
<organism evidence="5 6">
    <name type="scientific">Wickerhamomyces pijperi</name>
    <name type="common">Yeast</name>
    <name type="synonym">Pichia pijperi</name>
    <dbReference type="NCBI Taxonomy" id="599730"/>
    <lineage>
        <taxon>Eukaryota</taxon>
        <taxon>Fungi</taxon>
        <taxon>Dikarya</taxon>
        <taxon>Ascomycota</taxon>
        <taxon>Saccharomycotina</taxon>
        <taxon>Saccharomycetes</taxon>
        <taxon>Phaffomycetales</taxon>
        <taxon>Wickerhamomycetaceae</taxon>
        <taxon>Wickerhamomyces</taxon>
    </lineage>
</organism>
<keyword evidence="6" id="KW-1185">Reference proteome</keyword>
<dbReference type="SMART" id="SM01292">
    <property type="entry name" value="N1221"/>
    <property type="match status" value="1"/>
</dbReference>
<feature type="domain" description="Far11/STRP N-terminal" evidence="3">
    <location>
        <begin position="101"/>
        <end position="377"/>
    </location>
</feature>
<dbReference type="PANTHER" id="PTHR13239:SF4">
    <property type="entry name" value="AT25231P"/>
    <property type="match status" value="1"/>
</dbReference>
<evidence type="ECO:0000256" key="1">
    <source>
        <dbReference type="SAM" id="Coils"/>
    </source>
</evidence>
<dbReference type="Pfam" id="PF07923">
    <property type="entry name" value="N1221"/>
    <property type="match status" value="1"/>
</dbReference>
<feature type="coiled-coil region" evidence="1">
    <location>
        <begin position="31"/>
        <end position="61"/>
    </location>
</feature>
<dbReference type="GO" id="GO:0007010">
    <property type="term" value="P:cytoskeleton organization"/>
    <property type="evidence" value="ECO:0007669"/>
    <property type="project" value="TreeGrafter"/>
</dbReference>
<dbReference type="GO" id="GO:0005829">
    <property type="term" value="C:cytosol"/>
    <property type="evidence" value="ECO:0007669"/>
    <property type="project" value="TreeGrafter"/>
</dbReference>
<protein>
    <recommendedName>
        <fullName evidence="7">Factor arrest protein 11</fullName>
    </recommendedName>
</protein>
<accession>A0A9P8Q8J1</accession>
<dbReference type="InterPro" id="IPR012486">
    <property type="entry name" value="Far11/STRP_N"/>
</dbReference>
<gene>
    <name evidence="5" type="ORF">WICPIJ_002704</name>
</gene>
<evidence type="ECO:0000313" key="5">
    <source>
        <dbReference type="EMBL" id="KAH3686342.1"/>
    </source>
</evidence>
<evidence type="ECO:0000256" key="2">
    <source>
        <dbReference type="SAM" id="MobiDB-lite"/>
    </source>
</evidence>
<evidence type="ECO:0008006" key="7">
    <source>
        <dbReference type="Google" id="ProtNLM"/>
    </source>
</evidence>
<dbReference type="InterPro" id="IPR021819">
    <property type="entry name" value="Far11/STRP_C"/>
</dbReference>
<dbReference type="OrthoDB" id="18234at2759"/>
<dbReference type="PANTHER" id="PTHR13239">
    <property type="entry name" value="PROTEIN REQUIRED FOR HYPHAL ANASTOMOSIS HAM-2"/>
    <property type="match status" value="1"/>
</dbReference>
<feature type="domain" description="Far11/STRP C-terminal" evidence="4">
    <location>
        <begin position="462"/>
        <end position="852"/>
    </location>
</feature>
<proteinExistence type="predicted"/>
<keyword evidence="1" id="KW-0175">Coiled coil</keyword>
<dbReference type="EMBL" id="JAEUBG010001462">
    <property type="protein sequence ID" value="KAH3686342.1"/>
    <property type="molecule type" value="Genomic_DNA"/>
</dbReference>
<dbReference type="Pfam" id="PF11882">
    <property type="entry name" value="DUF3402"/>
    <property type="match status" value="3"/>
</dbReference>
<feature type="region of interest" description="Disordered" evidence="2">
    <location>
        <begin position="399"/>
        <end position="439"/>
    </location>
</feature>